<sequence length="297" mass="32063">DAASGSLRVEDAPSRSQAGMPPSSQVTFGSFGCCTYARGTKVERHIATDLWRILMGTSENVAFLVASSGKGSIDVKIGSSIVHIPNHCSVQNRVVQMILFAKMTNARGNFRCPRSLARKAILDIAKKSSSDDACNTDFPTAYNVSLDLEHEEECNFKKNPKTYALASPQSPTPSDGTLTPAILLDSGASHHVAGDAGILTDLHDPPARSTVVVADGFGLPVHKVGVIKPPDIRIPDVYFVPGLRVNLISVRQLAKSRVVTTFYENHAELWREGEQVGGAIADNDTSLYRLVFFTPWA</sequence>
<comment type="caution">
    <text evidence="3">The sequence shown here is derived from an EMBL/GenBank/DDBJ whole genome shotgun (WGS) entry which is preliminary data.</text>
</comment>
<feature type="compositionally biased region" description="Polar residues" evidence="1">
    <location>
        <begin position="14"/>
        <end position="24"/>
    </location>
</feature>
<dbReference type="Proteomes" id="UP000823388">
    <property type="component" value="Chromosome 8K"/>
</dbReference>
<feature type="non-terminal residue" evidence="3">
    <location>
        <position position="1"/>
    </location>
</feature>
<evidence type="ECO:0000259" key="2">
    <source>
        <dbReference type="Pfam" id="PF22936"/>
    </source>
</evidence>
<evidence type="ECO:0000256" key="1">
    <source>
        <dbReference type="SAM" id="MobiDB-lite"/>
    </source>
</evidence>
<dbReference type="Pfam" id="PF22936">
    <property type="entry name" value="Pol_BBD"/>
    <property type="match status" value="1"/>
</dbReference>
<feature type="domain" description="Retrovirus-related Pol polyprotein from transposon TNT 1-94-like beta-barrel" evidence="2">
    <location>
        <begin position="183"/>
        <end position="256"/>
    </location>
</feature>
<name>A0A8T0PZ07_PANVG</name>
<keyword evidence="4" id="KW-1185">Reference proteome</keyword>
<organism evidence="3 4">
    <name type="scientific">Panicum virgatum</name>
    <name type="common">Blackwell switchgrass</name>
    <dbReference type="NCBI Taxonomy" id="38727"/>
    <lineage>
        <taxon>Eukaryota</taxon>
        <taxon>Viridiplantae</taxon>
        <taxon>Streptophyta</taxon>
        <taxon>Embryophyta</taxon>
        <taxon>Tracheophyta</taxon>
        <taxon>Spermatophyta</taxon>
        <taxon>Magnoliopsida</taxon>
        <taxon>Liliopsida</taxon>
        <taxon>Poales</taxon>
        <taxon>Poaceae</taxon>
        <taxon>PACMAD clade</taxon>
        <taxon>Panicoideae</taxon>
        <taxon>Panicodae</taxon>
        <taxon>Paniceae</taxon>
        <taxon>Panicinae</taxon>
        <taxon>Panicum</taxon>
        <taxon>Panicum sect. Hiantes</taxon>
    </lineage>
</organism>
<proteinExistence type="predicted"/>
<accession>A0A8T0PZ07</accession>
<reference evidence="3" key="1">
    <citation type="submission" date="2020-05" db="EMBL/GenBank/DDBJ databases">
        <title>WGS assembly of Panicum virgatum.</title>
        <authorList>
            <person name="Lovell J.T."/>
            <person name="Jenkins J."/>
            <person name="Shu S."/>
            <person name="Juenger T.E."/>
            <person name="Schmutz J."/>
        </authorList>
    </citation>
    <scope>NUCLEOTIDE SEQUENCE</scope>
    <source>
        <strain evidence="3">AP13</strain>
    </source>
</reference>
<dbReference type="EMBL" id="CM029051">
    <property type="protein sequence ID" value="KAG2564116.1"/>
    <property type="molecule type" value="Genomic_DNA"/>
</dbReference>
<feature type="region of interest" description="Disordered" evidence="1">
    <location>
        <begin position="1"/>
        <end position="24"/>
    </location>
</feature>
<protein>
    <recommendedName>
        <fullName evidence="2">Retrovirus-related Pol polyprotein from transposon TNT 1-94-like beta-barrel domain-containing protein</fullName>
    </recommendedName>
</protein>
<gene>
    <name evidence="3" type="ORF">PVAP13_8KG384515</name>
</gene>
<dbReference type="InterPro" id="IPR054722">
    <property type="entry name" value="PolX-like_BBD"/>
</dbReference>
<dbReference type="AlphaFoldDB" id="A0A8T0PZ07"/>
<evidence type="ECO:0000313" key="3">
    <source>
        <dbReference type="EMBL" id="KAG2564116.1"/>
    </source>
</evidence>
<evidence type="ECO:0000313" key="4">
    <source>
        <dbReference type="Proteomes" id="UP000823388"/>
    </source>
</evidence>